<sequence>MLKHFTATAYIISKINGELKVLLHRHKKLNIWIGIGGHVERDENPMETVLREVREETNLTIKLISEDRLLKTKDVEQLITPRAIIQEKIPSYKDEPVHFHVDNIYFAFCKNPQKIKMDEEYAWFSRHQLKFGLEKEVEVFAKKAIDKASQYMVF</sequence>
<dbReference type="CDD" id="cd03674">
    <property type="entry name" value="NUDIX_Hydrolase"/>
    <property type="match status" value="1"/>
</dbReference>
<dbReference type="AlphaFoldDB" id="A0A1F5KN77"/>
<dbReference type="InterPro" id="IPR015797">
    <property type="entry name" value="NUDIX_hydrolase-like_dom_sf"/>
</dbReference>
<dbReference type="SUPFAM" id="SSF55811">
    <property type="entry name" value="Nudix"/>
    <property type="match status" value="1"/>
</dbReference>
<dbReference type="EMBL" id="MFDM01000027">
    <property type="protein sequence ID" value="OGE42342.1"/>
    <property type="molecule type" value="Genomic_DNA"/>
</dbReference>
<evidence type="ECO:0000256" key="1">
    <source>
        <dbReference type="ARBA" id="ARBA00022801"/>
    </source>
</evidence>
<gene>
    <name evidence="3" type="ORF">A3B45_02210</name>
</gene>
<dbReference type="PANTHER" id="PTHR43736">
    <property type="entry name" value="ADP-RIBOSE PYROPHOSPHATASE"/>
    <property type="match status" value="1"/>
</dbReference>
<dbReference type="PANTHER" id="PTHR43736:SF1">
    <property type="entry name" value="DIHYDRONEOPTERIN TRIPHOSPHATE DIPHOSPHATASE"/>
    <property type="match status" value="1"/>
</dbReference>
<protein>
    <recommendedName>
        <fullName evidence="2">Nudix hydrolase domain-containing protein</fullName>
    </recommendedName>
</protein>
<organism evidence="3 4">
    <name type="scientific">Candidatus Daviesbacteria bacterium RIFCSPLOWO2_01_FULL_39_12</name>
    <dbReference type="NCBI Taxonomy" id="1797785"/>
    <lineage>
        <taxon>Bacteria</taxon>
        <taxon>Candidatus Daviesiibacteriota</taxon>
    </lineage>
</organism>
<dbReference type="Gene3D" id="3.90.79.10">
    <property type="entry name" value="Nucleoside Triphosphate Pyrophosphohydrolase"/>
    <property type="match status" value="1"/>
</dbReference>
<dbReference type="InterPro" id="IPR000086">
    <property type="entry name" value="NUDIX_hydrolase_dom"/>
</dbReference>
<name>A0A1F5KN77_9BACT</name>
<keyword evidence="1" id="KW-0378">Hydrolase</keyword>
<comment type="caution">
    <text evidence="3">The sequence shown here is derived from an EMBL/GenBank/DDBJ whole genome shotgun (WGS) entry which is preliminary data.</text>
</comment>
<evidence type="ECO:0000259" key="2">
    <source>
        <dbReference type="PROSITE" id="PS51462"/>
    </source>
</evidence>
<dbReference type="STRING" id="1797785.A3B45_02210"/>
<feature type="domain" description="Nudix hydrolase" evidence="2">
    <location>
        <begin position="2"/>
        <end position="146"/>
    </location>
</feature>
<dbReference type="PROSITE" id="PS00893">
    <property type="entry name" value="NUDIX_BOX"/>
    <property type="match status" value="1"/>
</dbReference>
<dbReference type="Pfam" id="PF00293">
    <property type="entry name" value="NUDIX"/>
    <property type="match status" value="1"/>
</dbReference>
<evidence type="ECO:0000313" key="3">
    <source>
        <dbReference type="EMBL" id="OGE42342.1"/>
    </source>
</evidence>
<dbReference type="Proteomes" id="UP000178565">
    <property type="component" value="Unassembled WGS sequence"/>
</dbReference>
<evidence type="ECO:0000313" key="4">
    <source>
        <dbReference type="Proteomes" id="UP000178565"/>
    </source>
</evidence>
<accession>A0A1F5KN77</accession>
<dbReference type="PROSITE" id="PS51462">
    <property type="entry name" value="NUDIX"/>
    <property type="match status" value="1"/>
</dbReference>
<dbReference type="InterPro" id="IPR020084">
    <property type="entry name" value="NUDIX_hydrolase_CS"/>
</dbReference>
<reference evidence="3 4" key="1">
    <citation type="journal article" date="2016" name="Nat. Commun.">
        <title>Thousands of microbial genomes shed light on interconnected biogeochemical processes in an aquifer system.</title>
        <authorList>
            <person name="Anantharaman K."/>
            <person name="Brown C.T."/>
            <person name="Hug L.A."/>
            <person name="Sharon I."/>
            <person name="Castelle C.J."/>
            <person name="Probst A.J."/>
            <person name="Thomas B.C."/>
            <person name="Singh A."/>
            <person name="Wilkins M.J."/>
            <person name="Karaoz U."/>
            <person name="Brodie E.L."/>
            <person name="Williams K.H."/>
            <person name="Hubbard S.S."/>
            <person name="Banfield J.F."/>
        </authorList>
    </citation>
    <scope>NUCLEOTIDE SEQUENCE [LARGE SCALE GENOMIC DNA]</scope>
</reference>
<dbReference type="GO" id="GO:0016787">
    <property type="term" value="F:hydrolase activity"/>
    <property type="evidence" value="ECO:0007669"/>
    <property type="project" value="UniProtKB-KW"/>
</dbReference>
<proteinExistence type="predicted"/>